<dbReference type="PROSITE" id="PS50031">
    <property type="entry name" value="EH"/>
    <property type="match status" value="3"/>
</dbReference>
<protein>
    <submittedName>
        <fullName evidence="3">Ehs-1</fullName>
    </submittedName>
</protein>
<dbReference type="SMART" id="SM00054">
    <property type="entry name" value="EFh"/>
    <property type="match status" value="2"/>
</dbReference>
<feature type="region of interest" description="Disordered" evidence="2">
    <location>
        <begin position="633"/>
        <end position="693"/>
    </location>
</feature>
<dbReference type="InterPro" id="IPR011992">
    <property type="entry name" value="EF-hand-dom_pair"/>
</dbReference>
<dbReference type="GO" id="GO:0030674">
    <property type="term" value="F:protein-macromolecule adaptor activity"/>
    <property type="evidence" value="ECO:0000318"/>
    <property type="project" value="GO_Central"/>
</dbReference>
<dbReference type="GO" id="GO:0005737">
    <property type="term" value="C:cytoplasm"/>
    <property type="evidence" value="ECO:0000318"/>
    <property type="project" value="GO_Central"/>
</dbReference>
<dbReference type="Gene3D" id="1.10.238.10">
    <property type="entry name" value="EF-hand"/>
    <property type="match status" value="3"/>
</dbReference>
<evidence type="ECO:0000256" key="2">
    <source>
        <dbReference type="SAM" id="MobiDB-lite"/>
    </source>
</evidence>
<dbReference type="GO" id="GO:0030132">
    <property type="term" value="C:clathrin coat of coated pit"/>
    <property type="evidence" value="ECO:0000318"/>
    <property type="project" value="GO_Central"/>
</dbReference>
<keyword evidence="1" id="KW-0175">Coiled coil</keyword>
<feature type="coiled-coil region" evidence="1">
    <location>
        <begin position="408"/>
        <end position="585"/>
    </location>
</feature>
<dbReference type="Proteomes" id="UP000005239">
    <property type="component" value="Unassembled WGS sequence"/>
</dbReference>
<dbReference type="OrthoDB" id="524326at2759"/>
<dbReference type="PANTHER" id="PTHR11216:SF176">
    <property type="entry name" value="EPIDERMAL GROWTH FACTOR RECEPTOR PATHWAY SUBSTRATE CLONE 15, ISOFORM A"/>
    <property type="match status" value="1"/>
</dbReference>
<feature type="region of interest" description="Disordered" evidence="2">
    <location>
        <begin position="373"/>
        <end position="405"/>
    </location>
</feature>
<organism evidence="3 4">
    <name type="scientific">Pristionchus pacificus</name>
    <name type="common">Parasitic nematode worm</name>
    <dbReference type="NCBI Taxonomy" id="54126"/>
    <lineage>
        <taxon>Eukaryota</taxon>
        <taxon>Metazoa</taxon>
        <taxon>Ecdysozoa</taxon>
        <taxon>Nematoda</taxon>
        <taxon>Chromadorea</taxon>
        <taxon>Rhabditida</taxon>
        <taxon>Rhabditina</taxon>
        <taxon>Diplogasteromorpha</taxon>
        <taxon>Diplogasteroidea</taxon>
        <taxon>Neodiplogasteridae</taxon>
        <taxon>Pristionchus</taxon>
    </lineage>
</organism>
<dbReference type="InterPro" id="IPR018247">
    <property type="entry name" value="EF_Hand_1_Ca_BS"/>
</dbReference>
<dbReference type="EnsemblMetazoa" id="PPA08160.1">
    <property type="protein sequence ID" value="PPA08160.1"/>
    <property type="gene ID" value="WBGene00097714"/>
</dbReference>
<dbReference type="CDD" id="cd00052">
    <property type="entry name" value="EH"/>
    <property type="match status" value="3"/>
</dbReference>
<feature type="region of interest" description="Disordered" evidence="2">
    <location>
        <begin position="256"/>
        <end position="288"/>
    </location>
</feature>
<dbReference type="GO" id="GO:0098793">
    <property type="term" value="C:presynapse"/>
    <property type="evidence" value="ECO:0007669"/>
    <property type="project" value="GOC"/>
</dbReference>
<dbReference type="GO" id="GO:0005509">
    <property type="term" value="F:calcium ion binding"/>
    <property type="evidence" value="ECO:0007669"/>
    <property type="project" value="InterPro"/>
</dbReference>
<dbReference type="PANTHER" id="PTHR11216">
    <property type="entry name" value="EH DOMAIN"/>
    <property type="match status" value="1"/>
</dbReference>
<dbReference type="AlphaFoldDB" id="A0A2A6BZ40"/>
<dbReference type="GO" id="GO:0005886">
    <property type="term" value="C:plasma membrane"/>
    <property type="evidence" value="ECO:0000318"/>
    <property type="project" value="GO_Central"/>
</dbReference>
<dbReference type="SMART" id="SM00027">
    <property type="entry name" value="EH"/>
    <property type="match status" value="3"/>
</dbReference>
<evidence type="ECO:0000313" key="3">
    <source>
        <dbReference type="EnsemblMetazoa" id="PPA08160.1"/>
    </source>
</evidence>
<gene>
    <name evidence="3" type="primary">WBGene00097714</name>
</gene>
<dbReference type="GO" id="GO:0016197">
    <property type="term" value="P:endosomal transport"/>
    <property type="evidence" value="ECO:0000318"/>
    <property type="project" value="GO_Central"/>
</dbReference>
<accession>A0A8R1U9W1</accession>
<reference evidence="4" key="1">
    <citation type="journal article" date="2008" name="Nat. Genet.">
        <title>The Pristionchus pacificus genome provides a unique perspective on nematode lifestyle and parasitism.</title>
        <authorList>
            <person name="Dieterich C."/>
            <person name="Clifton S.W."/>
            <person name="Schuster L.N."/>
            <person name="Chinwalla A."/>
            <person name="Delehaunty K."/>
            <person name="Dinkelacker I."/>
            <person name="Fulton L."/>
            <person name="Fulton R."/>
            <person name="Godfrey J."/>
            <person name="Minx P."/>
            <person name="Mitreva M."/>
            <person name="Roeseler W."/>
            <person name="Tian H."/>
            <person name="Witte H."/>
            <person name="Yang S.P."/>
            <person name="Wilson R.K."/>
            <person name="Sommer R.J."/>
        </authorList>
    </citation>
    <scope>NUCLEOTIDE SEQUENCE [LARGE SCALE GENOMIC DNA]</scope>
    <source>
        <strain evidence="4">PS312</strain>
    </source>
</reference>
<dbReference type="PROSITE" id="PS50222">
    <property type="entry name" value="EF_HAND_2"/>
    <property type="match status" value="1"/>
</dbReference>
<reference evidence="3" key="2">
    <citation type="submission" date="2022-06" db="UniProtKB">
        <authorList>
            <consortium name="EnsemblMetazoa"/>
        </authorList>
    </citation>
    <scope>IDENTIFICATION</scope>
    <source>
        <strain evidence="3">PS312</strain>
    </source>
</reference>
<dbReference type="Gene3D" id="1.10.287.1490">
    <property type="match status" value="1"/>
</dbReference>
<dbReference type="GO" id="GO:0007268">
    <property type="term" value="P:chemical synaptic transmission"/>
    <property type="evidence" value="ECO:0007669"/>
    <property type="project" value="EnsemblMetazoa"/>
</dbReference>
<name>A0A2A6BZ40_PRIPA</name>
<evidence type="ECO:0000256" key="1">
    <source>
        <dbReference type="SAM" id="Coils"/>
    </source>
</evidence>
<dbReference type="GO" id="GO:0030424">
    <property type="term" value="C:axon"/>
    <property type="evidence" value="ECO:0007669"/>
    <property type="project" value="EnsemblMetazoa"/>
</dbReference>
<dbReference type="SUPFAM" id="SSF47473">
    <property type="entry name" value="EF-hand"/>
    <property type="match status" value="3"/>
</dbReference>
<dbReference type="GO" id="GO:0006897">
    <property type="term" value="P:endocytosis"/>
    <property type="evidence" value="ECO:0000318"/>
    <property type="project" value="GO_Central"/>
</dbReference>
<keyword evidence="4" id="KW-1185">Reference proteome</keyword>
<dbReference type="PROSITE" id="PS00018">
    <property type="entry name" value="EF_HAND_1"/>
    <property type="match status" value="1"/>
</dbReference>
<dbReference type="InterPro" id="IPR002048">
    <property type="entry name" value="EF_hand_dom"/>
</dbReference>
<dbReference type="InterPro" id="IPR000261">
    <property type="entry name" value="EH_dom"/>
</dbReference>
<dbReference type="SUPFAM" id="SSF57997">
    <property type="entry name" value="Tropomyosin"/>
    <property type="match status" value="1"/>
</dbReference>
<evidence type="ECO:0000313" key="4">
    <source>
        <dbReference type="Proteomes" id="UP000005239"/>
    </source>
</evidence>
<dbReference type="Pfam" id="PF12763">
    <property type="entry name" value="EH"/>
    <property type="match status" value="3"/>
</dbReference>
<proteinExistence type="predicted"/>
<sequence>MADLNQLVNPHGPFYESVYQRLDPSGTGIVTSGPVAELLKTSGLPTQLLGLIWEEADYAKRGYLDRRGVYIALKLVAAVQSGHSPSSASLGLPLGPPSLGGISPMPPSAISPGGGAVAQWGISPTDQAKYDAIFDSLQPENGKLPGGKVRPVLLNSGLNPNMLAKIWELADQDKDGFLDRVEMNVALHLVYRALQGEGVPRSLPDHLIHPTKSMLSRRNSIASASGNLRSRTGSVTSLNEMSLYTPTHAAAAAPNRPYSVQAPRPPSLTPQHTGQRSGHSEGGDGEWPVRVTDYADHFALLDTDRDGLVNGLDCRGFLMNTNLPQHMLAHAWSALVDMNQSGMLSLEQFSLLLYLIHRLSSLGEDLPRSLPSHLIPPSMRTPTTNGVPQPPSLPGSQPTSPLEDDEEAMTLVADINRMEDERRKAEEEMGQIEMEMKRKQNEMKQLSVELKTLESTVKQLEKQKAEANRRLGEMDDQKNRLIAAAETSRGKSAETTKRMENLMEETHRATENKEEDDAKMFALRQEVSGLEGEAASAEADLRSELHSLEGTVGELSRLEREATSLEREKEKTVKVNATIDEALRELEGAMEKGEQCSMLFDDFSRFSLADTPSTSYMNNSVYAGKTVPPDPFGNSVPAQSFSAFGSGGGGGKAPPPRPAPPGGVGKRATPVHDPFANADPFSGNEPSFGGGGSTTSSAFADFANFGQFS</sequence>
<dbReference type="GO" id="GO:0048488">
    <property type="term" value="P:synaptic vesicle endocytosis"/>
    <property type="evidence" value="ECO:0007669"/>
    <property type="project" value="EnsemblMetazoa"/>
</dbReference>
<accession>A0A2A6BZ40</accession>